<dbReference type="Proteomes" id="UP001622612">
    <property type="component" value="Chromosome"/>
</dbReference>
<dbReference type="RefSeq" id="WP_405311944.1">
    <property type="nucleotide sequence ID" value="NZ_CP088155.1"/>
</dbReference>
<dbReference type="EMBL" id="CP088155">
    <property type="protein sequence ID" value="WYM97475.1"/>
    <property type="molecule type" value="Genomic_DNA"/>
</dbReference>
<proteinExistence type="predicted"/>
<evidence type="ECO:0000313" key="2">
    <source>
        <dbReference type="Proteomes" id="UP001622612"/>
    </source>
</evidence>
<sequence length="58" mass="6850">MKNNEKEVEITLQNEIKFEDSLKLLDSYKDVKCYLQPKDKNDESICIVCVINEDNKIK</sequence>
<name>A0ABZ2TLZ8_9BACT</name>
<organism evidence="1 2">
    <name type="scientific">Metamycoplasma faucium</name>
    <dbReference type="NCBI Taxonomy" id="56142"/>
    <lineage>
        <taxon>Bacteria</taxon>
        <taxon>Bacillati</taxon>
        <taxon>Mycoplasmatota</taxon>
        <taxon>Mycoplasmoidales</taxon>
        <taxon>Metamycoplasmataceae</taxon>
        <taxon>Metamycoplasma</taxon>
    </lineage>
</organism>
<reference evidence="1" key="1">
    <citation type="submission" date="2021-11" db="EMBL/GenBank/DDBJ databases">
        <title>The first genome sequence of unculturable Mycoplasma faucium obtained by de novo assembly of metagenomic reads.</title>
        <authorList>
            <person name="Sabat A.J."/>
            <person name="Bathoorn E."/>
            <person name="Akkerboom V."/>
            <person name="Friedrich A.W."/>
        </authorList>
    </citation>
    <scope>NUCLEOTIDE SEQUENCE [LARGE SCALE GENOMIC DNA]</scope>
    <source>
        <strain evidence="1">UMCG-MFM1</strain>
    </source>
</reference>
<protein>
    <submittedName>
        <fullName evidence="1">Uncharacterized protein</fullName>
    </submittedName>
</protein>
<accession>A0ABZ2TLZ8</accession>
<evidence type="ECO:0000313" key="1">
    <source>
        <dbReference type="EMBL" id="WYM97475.1"/>
    </source>
</evidence>
<keyword evidence="2" id="KW-1185">Reference proteome</keyword>
<gene>
    <name evidence="1" type="ORF">LQ356_01060</name>
</gene>